<reference evidence="4" key="1">
    <citation type="submission" date="2020-05" db="EMBL/GenBank/DDBJ databases">
        <authorList>
            <person name="Chiriac C."/>
            <person name="Salcher M."/>
            <person name="Ghai R."/>
            <person name="Kavagutti S V."/>
        </authorList>
    </citation>
    <scope>NUCLEOTIDE SEQUENCE</scope>
</reference>
<dbReference type="GO" id="GO:0015768">
    <property type="term" value="P:maltose transport"/>
    <property type="evidence" value="ECO:0007669"/>
    <property type="project" value="TreeGrafter"/>
</dbReference>
<comment type="similarity">
    <text evidence="1">Belongs to the bacterial solute-binding protein 1 family.</text>
</comment>
<dbReference type="SUPFAM" id="SSF53850">
    <property type="entry name" value="Periplasmic binding protein-like II"/>
    <property type="match status" value="1"/>
</dbReference>
<dbReference type="Pfam" id="PF13416">
    <property type="entry name" value="SBP_bac_8"/>
    <property type="match status" value="1"/>
</dbReference>
<organism evidence="4">
    <name type="scientific">freshwater metagenome</name>
    <dbReference type="NCBI Taxonomy" id="449393"/>
    <lineage>
        <taxon>unclassified sequences</taxon>
        <taxon>metagenomes</taxon>
        <taxon>ecological metagenomes</taxon>
    </lineage>
</organism>
<proteinExistence type="inferred from homology"/>
<dbReference type="PANTHER" id="PTHR30061:SF50">
    <property type="entry name" value="MALTOSE_MALTODEXTRIN-BINDING PERIPLASMIC PROTEIN"/>
    <property type="match status" value="1"/>
</dbReference>
<dbReference type="InterPro" id="IPR006059">
    <property type="entry name" value="SBP"/>
</dbReference>
<evidence type="ECO:0000256" key="2">
    <source>
        <dbReference type="ARBA" id="ARBA00022448"/>
    </source>
</evidence>
<dbReference type="GO" id="GO:0042956">
    <property type="term" value="P:maltodextrin transmembrane transport"/>
    <property type="evidence" value="ECO:0007669"/>
    <property type="project" value="TreeGrafter"/>
</dbReference>
<dbReference type="EMBL" id="CAFBNO010000060">
    <property type="protein sequence ID" value="CAB4960035.1"/>
    <property type="molecule type" value="Genomic_DNA"/>
</dbReference>
<dbReference type="GO" id="GO:0055052">
    <property type="term" value="C:ATP-binding cassette (ABC) transporter complex, substrate-binding subunit-containing"/>
    <property type="evidence" value="ECO:0007669"/>
    <property type="project" value="TreeGrafter"/>
</dbReference>
<evidence type="ECO:0000256" key="3">
    <source>
        <dbReference type="ARBA" id="ARBA00022729"/>
    </source>
</evidence>
<accession>A0A6J7KWS6</accession>
<dbReference type="GO" id="GO:1901982">
    <property type="term" value="F:maltose binding"/>
    <property type="evidence" value="ECO:0007669"/>
    <property type="project" value="TreeGrafter"/>
</dbReference>
<dbReference type="PANTHER" id="PTHR30061">
    <property type="entry name" value="MALTOSE-BINDING PERIPLASMIC PROTEIN"/>
    <property type="match status" value="1"/>
</dbReference>
<evidence type="ECO:0000256" key="1">
    <source>
        <dbReference type="ARBA" id="ARBA00008520"/>
    </source>
</evidence>
<name>A0A6J7KWS6_9ZZZZ</name>
<keyword evidence="3" id="KW-0732">Signal</keyword>
<keyword evidence="2" id="KW-0813">Transport</keyword>
<protein>
    <submittedName>
        <fullName evidence="4">Unannotated protein</fullName>
    </submittedName>
</protein>
<dbReference type="Gene3D" id="3.40.190.10">
    <property type="entry name" value="Periplasmic binding protein-like II"/>
    <property type="match status" value="2"/>
</dbReference>
<evidence type="ECO:0000313" key="4">
    <source>
        <dbReference type="EMBL" id="CAB4960035.1"/>
    </source>
</evidence>
<gene>
    <name evidence="4" type="ORF">UFOPK3837_01004</name>
</gene>
<sequence length="415" mass="43146">MKIRKSGIAAIAGLATAALLAIATPSQADNPSLLIWVDNGAKPVVQKVIYDWASDKNVDITIVGKDFGSVRDLLKTAVPGGTGPDILAAAPHDWTGDLAAAGVLRPITLTASVKAGLQKNAYDAFLFGGAHYGVPGWTENIAVLRNPKFIKAPITSITKIPSNKLSVGNNWGANSDPYHFYPFQTSFGANVFASNASGWTKTVGMAGANGAAFANYLNSKKAAYFGGLDHGWNNAICDLINGKRPLWVTGPWAISSVEGGVANSAGTPNCSKGISVAKKTLAIDPFWKGTDGKTAKQFMGVRGFYLTNSAATALASANSLLSYIAGKEAQVAFFTKANKTPANLAALKVASANLTIKGFAAAGATAVPMPNIPAMDSVWDKWGKVEGRIMKGIAVGSAAADWDATMAEIQALVNQ</sequence>
<dbReference type="AlphaFoldDB" id="A0A6J7KWS6"/>